<sequence length="262" mass="29265">MLGVFVFSASNELLYAYGNPELSSQMTKNSRIALISDRLCASTSSGVYSDGSSFEHGRCTPECELKHQLETTVSLIHSKPSCELCSTGMMNLEFNRRRNVELDITNYVLEGDDVHRNMPQLDTLSKELYASMGPISCLLFVERRFMGIKQVGMEDERKYLNLRMTAEVVNWTDLIDADGSLSGESVHQVIRNQGGINALGRTLLASLMPKQLTCSLRHSESPLQCIAAFESFVNKDLALKQTIRLASSIRKIIHNSLKYITS</sequence>
<evidence type="ECO:0000313" key="1">
    <source>
        <dbReference type="EMBL" id="VDK43038.1"/>
    </source>
</evidence>
<dbReference type="AlphaFoldDB" id="A0A158PN36"/>
<dbReference type="Proteomes" id="UP000267096">
    <property type="component" value="Unassembled WGS sequence"/>
</dbReference>
<accession>A0A158PN36</accession>
<dbReference type="OrthoDB" id="10687364at2759"/>
<reference evidence="3" key="1">
    <citation type="submission" date="2016-04" db="UniProtKB">
        <authorList>
            <consortium name="WormBaseParasite"/>
        </authorList>
    </citation>
    <scope>IDENTIFICATION</scope>
</reference>
<protein>
    <submittedName>
        <fullName evidence="1 3">Uncharacterized protein</fullName>
    </submittedName>
</protein>
<dbReference type="EMBL" id="UYRR01031000">
    <property type="protein sequence ID" value="VDK43038.1"/>
    <property type="molecule type" value="Genomic_DNA"/>
</dbReference>
<reference evidence="1 2" key="2">
    <citation type="submission" date="2018-11" db="EMBL/GenBank/DDBJ databases">
        <authorList>
            <consortium name="Pathogen Informatics"/>
        </authorList>
    </citation>
    <scope>NUCLEOTIDE SEQUENCE [LARGE SCALE GENOMIC DNA]</scope>
</reference>
<evidence type="ECO:0000313" key="3">
    <source>
        <dbReference type="WBParaSite" id="ASIM_0001091601-mRNA-1"/>
    </source>
</evidence>
<proteinExistence type="predicted"/>
<dbReference type="WBParaSite" id="ASIM_0001091601-mRNA-1">
    <property type="protein sequence ID" value="ASIM_0001091601-mRNA-1"/>
    <property type="gene ID" value="ASIM_0001091601"/>
</dbReference>
<organism evidence="3">
    <name type="scientific">Anisakis simplex</name>
    <name type="common">Herring worm</name>
    <dbReference type="NCBI Taxonomy" id="6269"/>
    <lineage>
        <taxon>Eukaryota</taxon>
        <taxon>Metazoa</taxon>
        <taxon>Ecdysozoa</taxon>
        <taxon>Nematoda</taxon>
        <taxon>Chromadorea</taxon>
        <taxon>Rhabditida</taxon>
        <taxon>Spirurina</taxon>
        <taxon>Ascaridomorpha</taxon>
        <taxon>Ascaridoidea</taxon>
        <taxon>Anisakidae</taxon>
        <taxon>Anisakis</taxon>
        <taxon>Anisakis simplex complex</taxon>
    </lineage>
</organism>
<name>A0A158PN36_ANISI</name>
<keyword evidence="2" id="KW-1185">Reference proteome</keyword>
<gene>
    <name evidence="1" type="ORF">ASIM_LOCUS10474</name>
</gene>
<evidence type="ECO:0000313" key="2">
    <source>
        <dbReference type="Proteomes" id="UP000267096"/>
    </source>
</evidence>